<sequence>MAVGTRALRLDPPDLRANMAGKSGAAIGRRCLVRVWTKLRIAIARLFGALLLSASMVGLAIAADPGPTLKTVRERGHLICAASRSLPGFAQMNDGAWSGFDVDLCRAVAAAVFNDPNKVEFRALGGDSRFAQLQTGEIDMLSRNAPWTLKRDTGFGASYVTTMFFDGEAFMVPQSLGAVSAYELDGVSVCLIDGSDEQIAVRDFFFENQASYSEVLYQDLEDLGVAYRSGLCQAVAAPARWLNAIRRSLPEPATHRILPERITKEMIGPVVREGDDQWFELVRWTMFAIIEAEELGITSRNIESMSTVNNPAIKRLLGLEGDFGTPLGLDPKFMSRVIAAVGNYSELYERNFGPQTGASLSRGQNSLWTNGGLLYAPPVR</sequence>
<evidence type="ECO:0000256" key="3">
    <source>
        <dbReference type="ARBA" id="ARBA00022729"/>
    </source>
</evidence>
<keyword evidence="2" id="KW-0813">Transport</keyword>
<dbReference type="OrthoDB" id="9777941at2"/>
<evidence type="ECO:0000256" key="1">
    <source>
        <dbReference type="ARBA" id="ARBA00010333"/>
    </source>
</evidence>
<dbReference type="GO" id="GO:0006865">
    <property type="term" value="P:amino acid transport"/>
    <property type="evidence" value="ECO:0007669"/>
    <property type="project" value="TreeGrafter"/>
</dbReference>
<dbReference type="InterPro" id="IPR051455">
    <property type="entry name" value="Bact_solute-bind_prot3"/>
</dbReference>
<dbReference type="InterPro" id="IPR001638">
    <property type="entry name" value="Solute-binding_3/MltF_N"/>
</dbReference>
<dbReference type="Proteomes" id="UP000321062">
    <property type="component" value="Chromosome"/>
</dbReference>
<evidence type="ECO:0000256" key="5">
    <source>
        <dbReference type="SAM" id="Phobius"/>
    </source>
</evidence>
<dbReference type="RefSeq" id="WP_147656149.1">
    <property type="nucleotide sequence ID" value="NZ_CP041690.1"/>
</dbReference>
<reference evidence="7 8" key="1">
    <citation type="journal article" date="2015" name="Int. J. Syst. Evol. Microbiol.">
        <title>Youhaiella tibetensis gen. nov., sp. nov., isolated from subsurface sediment.</title>
        <authorList>
            <person name="Wang Y.X."/>
            <person name="Huang F.Q."/>
            <person name="Nogi Y."/>
            <person name="Pang S.J."/>
            <person name="Wang P.K."/>
            <person name="Lv J."/>
        </authorList>
    </citation>
    <scope>NUCLEOTIDE SEQUENCE [LARGE SCALE GENOMIC DNA]</scope>
    <source>
        <strain evidence="8">fig4</strain>
    </source>
</reference>
<dbReference type="CDD" id="cd13692">
    <property type="entry name" value="PBP2_BztA"/>
    <property type="match status" value="1"/>
</dbReference>
<comment type="similarity">
    <text evidence="1 4">Belongs to the bacterial solute-binding protein 3 family.</text>
</comment>
<evidence type="ECO:0000256" key="4">
    <source>
        <dbReference type="RuleBase" id="RU003744"/>
    </source>
</evidence>
<dbReference type="KEGG" id="yti:FNA67_11725"/>
<protein>
    <submittedName>
        <fullName evidence="7">Amino acid ABC transporter substrate-binding protein</fullName>
    </submittedName>
</protein>
<keyword evidence="3" id="KW-0732">Signal</keyword>
<name>A0A5B9DP82_9HYPH</name>
<proteinExistence type="inferred from homology"/>
<keyword evidence="5" id="KW-0812">Transmembrane</keyword>
<dbReference type="InterPro" id="IPR018313">
    <property type="entry name" value="SBP_3_CS"/>
</dbReference>
<gene>
    <name evidence="7" type="ORF">FNA67_11725</name>
</gene>
<dbReference type="Gene3D" id="3.40.190.10">
    <property type="entry name" value="Periplasmic binding protein-like II"/>
    <property type="match status" value="2"/>
</dbReference>
<evidence type="ECO:0000256" key="2">
    <source>
        <dbReference type="ARBA" id="ARBA00022448"/>
    </source>
</evidence>
<dbReference type="PROSITE" id="PS01039">
    <property type="entry name" value="SBP_BACTERIAL_3"/>
    <property type="match status" value="1"/>
</dbReference>
<keyword evidence="8" id="KW-1185">Reference proteome</keyword>
<dbReference type="PANTHER" id="PTHR30085:SF7">
    <property type="entry name" value="AMINO-ACID ABC TRANSPORTER-BINDING PROTEIN YHDW-RELATED"/>
    <property type="match status" value="1"/>
</dbReference>
<evidence type="ECO:0000313" key="7">
    <source>
        <dbReference type="EMBL" id="QEE20802.1"/>
    </source>
</evidence>
<dbReference type="Pfam" id="PF00497">
    <property type="entry name" value="SBP_bac_3"/>
    <property type="match status" value="1"/>
</dbReference>
<dbReference type="AlphaFoldDB" id="A0A5B9DP82"/>
<keyword evidence="5" id="KW-0472">Membrane</keyword>
<evidence type="ECO:0000313" key="8">
    <source>
        <dbReference type="Proteomes" id="UP000321062"/>
    </source>
</evidence>
<dbReference type="PANTHER" id="PTHR30085">
    <property type="entry name" value="AMINO ACID ABC TRANSPORTER PERMEASE"/>
    <property type="match status" value="1"/>
</dbReference>
<feature type="transmembrane region" description="Helical" evidence="5">
    <location>
        <begin position="42"/>
        <end position="63"/>
    </location>
</feature>
<organism evidence="7 8">
    <name type="scientific">Paradevosia tibetensis</name>
    <dbReference type="NCBI Taxonomy" id="1447062"/>
    <lineage>
        <taxon>Bacteria</taxon>
        <taxon>Pseudomonadati</taxon>
        <taxon>Pseudomonadota</taxon>
        <taxon>Alphaproteobacteria</taxon>
        <taxon>Hyphomicrobiales</taxon>
        <taxon>Devosiaceae</taxon>
        <taxon>Paradevosia</taxon>
    </lineage>
</organism>
<dbReference type="EMBL" id="CP041690">
    <property type="protein sequence ID" value="QEE20802.1"/>
    <property type="molecule type" value="Genomic_DNA"/>
</dbReference>
<accession>A0A5B9DP82</accession>
<keyword evidence="5" id="KW-1133">Transmembrane helix</keyword>
<feature type="domain" description="Solute-binding protein family 3/N-terminal" evidence="6">
    <location>
        <begin position="77"/>
        <end position="305"/>
    </location>
</feature>
<dbReference type="SMART" id="SM00062">
    <property type="entry name" value="PBPb"/>
    <property type="match status" value="1"/>
</dbReference>
<evidence type="ECO:0000259" key="6">
    <source>
        <dbReference type="SMART" id="SM00062"/>
    </source>
</evidence>
<dbReference type="SUPFAM" id="SSF53850">
    <property type="entry name" value="Periplasmic binding protein-like II"/>
    <property type="match status" value="1"/>
</dbReference>